<reference evidence="2 3" key="1">
    <citation type="submission" date="2011-02" db="EMBL/GenBank/DDBJ databases">
        <authorList>
            <person name="Weinstock G."/>
            <person name="Sodergren E."/>
            <person name="Clifton S."/>
            <person name="Fulton L."/>
            <person name="Fulton B."/>
            <person name="Courtney L."/>
            <person name="Fronick C."/>
            <person name="Harrison M."/>
            <person name="Strong C."/>
            <person name="Farmer C."/>
            <person name="Delahaunty K."/>
            <person name="Markovic C."/>
            <person name="Hall O."/>
            <person name="Minx P."/>
            <person name="Tomlinson C."/>
            <person name="Mitreva M."/>
            <person name="Hou S."/>
            <person name="Chen J."/>
            <person name="Wollam A."/>
            <person name="Pepin K.H."/>
            <person name="Johnson M."/>
            <person name="Bhonagiri V."/>
            <person name="Zhang X."/>
            <person name="Suruliraj S."/>
            <person name="Warren W."/>
            <person name="Chinwalla A."/>
            <person name="Mardis E.R."/>
            <person name="Wilson R.K."/>
        </authorList>
    </citation>
    <scope>NUCLEOTIDE SEQUENCE [LARGE SCALE GENOMIC DNA]</scope>
    <source>
        <strain evidence="2 3">YIT 11841</strain>
    </source>
</reference>
<name>F3QQW4_9BACT</name>
<proteinExistence type="predicted"/>
<dbReference type="Proteomes" id="UP000005546">
    <property type="component" value="Unassembled WGS sequence"/>
</dbReference>
<gene>
    <name evidence="2" type="ORF">HMPREF9442_00557</name>
</gene>
<evidence type="ECO:0000313" key="2">
    <source>
        <dbReference type="EMBL" id="EGG56555.1"/>
    </source>
</evidence>
<dbReference type="EMBL" id="AFBR01000018">
    <property type="protein sequence ID" value="EGG56555.1"/>
    <property type="molecule type" value="Genomic_DNA"/>
</dbReference>
<keyword evidence="3" id="KW-1185">Reference proteome</keyword>
<accession>F3QQW4</accession>
<organism evidence="2 3">
    <name type="scientific">Paraprevotella xylaniphila YIT 11841</name>
    <dbReference type="NCBI Taxonomy" id="762982"/>
    <lineage>
        <taxon>Bacteria</taxon>
        <taxon>Pseudomonadati</taxon>
        <taxon>Bacteroidota</taxon>
        <taxon>Bacteroidia</taxon>
        <taxon>Bacteroidales</taxon>
        <taxon>Prevotellaceae</taxon>
        <taxon>Paraprevotella</taxon>
    </lineage>
</organism>
<evidence type="ECO:0000313" key="3">
    <source>
        <dbReference type="Proteomes" id="UP000005546"/>
    </source>
</evidence>
<feature type="region of interest" description="Disordered" evidence="1">
    <location>
        <begin position="1"/>
        <end position="28"/>
    </location>
</feature>
<dbReference type="AlphaFoldDB" id="F3QQW4"/>
<dbReference type="HOGENOM" id="CLU_3120854_0_0_10"/>
<protein>
    <submittedName>
        <fullName evidence="2">Uncharacterized protein</fullName>
    </submittedName>
</protein>
<dbReference type="STRING" id="762982.HMPREF9442_00557"/>
<comment type="caution">
    <text evidence="2">The sequence shown here is derived from an EMBL/GenBank/DDBJ whole genome shotgun (WGS) entry which is preliminary data.</text>
</comment>
<evidence type="ECO:0000256" key="1">
    <source>
        <dbReference type="SAM" id="MobiDB-lite"/>
    </source>
</evidence>
<sequence>MNISHAGMLASGNATTPTMRKAERVSGQRDFTLSHQVYRIGARTRYRRNS</sequence>